<keyword evidence="2" id="KW-1185">Reference proteome</keyword>
<evidence type="ECO:0000313" key="2">
    <source>
        <dbReference type="Proteomes" id="UP000315471"/>
    </source>
</evidence>
<dbReference type="EMBL" id="SJPY01000001">
    <property type="protein sequence ID" value="TWU45683.1"/>
    <property type="molecule type" value="Genomic_DNA"/>
</dbReference>
<dbReference type="Proteomes" id="UP000315471">
    <property type="component" value="Unassembled WGS sequence"/>
</dbReference>
<reference evidence="1 2" key="1">
    <citation type="submission" date="2019-02" db="EMBL/GenBank/DDBJ databases">
        <title>Deep-cultivation of Planctomycetes and their phenomic and genomic characterization uncovers novel biology.</title>
        <authorList>
            <person name="Wiegand S."/>
            <person name="Jogler M."/>
            <person name="Boedeker C."/>
            <person name="Pinto D."/>
            <person name="Vollmers J."/>
            <person name="Rivas-Marin E."/>
            <person name="Kohn T."/>
            <person name="Peeters S.H."/>
            <person name="Heuer A."/>
            <person name="Rast P."/>
            <person name="Oberbeckmann S."/>
            <person name="Bunk B."/>
            <person name="Jeske O."/>
            <person name="Meyerdierks A."/>
            <person name="Storesund J.E."/>
            <person name="Kallscheuer N."/>
            <person name="Luecker S."/>
            <person name="Lage O.M."/>
            <person name="Pohl T."/>
            <person name="Merkel B.J."/>
            <person name="Hornburger P."/>
            <person name="Mueller R.-W."/>
            <person name="Bruemmer F."/>
            <person name="Labrenz M."/>
            <person name="Spormann A.M."/>
            <person name="Op Den Camp H."/>
            <person name="Overmann J."/>
            <person name="Amann R."/>
            <person name="Jetten M.S.M."/>
            <person name="Mascher T."/>
            <person name="Medema M.H."/>
            <person name="Devos D.P."/>
            <person name="Kaster A.-K."/>
            <person name="Ovreas L."/>
            <person name="Rohde M."/>
            <person name="Galperin M.Y."/>
            <person name="Jogler C."/>
        </authorList>
    </citation>
    <scope>NUCLEOTIDE SEQUENCE [LARGE SCALE GENOMIC DNA]</scope>
    <source>
        <strain evidence="1 2">Q31b</strain>
    </source>
</reference>
<gene>
    <name evidence="1" type="ORF">Q31b_08590</name>
</gene>
<sequence>MLPPANTRVASKSKRLDRWSRIRLPLLIMVARWVPSLRCTLMNLTRIMLNVRGLPNDAKTGQLALRKILFHLDL</sequence>
<accession>A0A5C6E7Q9</accession>
<proteinExistence type="predicted"/>
<dbReference type="AlphaFoldDB" id="A0A5C6E7Q9"/>
<comment type="caution">
    <text evidence="1">The sequence shown here is derived from an EMBL/GenBank/DDBJ whole genome shotgun (WGS) entry which is preliminary data.</text>
</comment>
<name>A0A5C6E7Q9_9BACT</name>
<organism evidence="1 2">
    <name type="scientific">Novipirellula aureliae</name>
    <dbReference type="NCBI Taxonomy" id="2527966"/>
    <lineage>
        <taxon>Bacteria</taxon>
        <taxon>Pseudomonadati</taxon>
        <taxon>Planctomycetota</taxon>
        <taxon>Planctomycetia</taxon>
        <taxon>Pirellulales</taxon>
        <taxon>Pirellulaceae</taxon>
        <taxon>Novipirellula</taxon>
    </lineage>
</organism>
<protein>
    <submittedName>
        <fullName evidence="1">Uncharacterized protein</fullName>
    </submittedName>
</protein>
<evidence type="ECO:0000313" key="1">
    <source>
        <dbReference type="EMBL" id="TWU45683.1"/>
    </source>
</evidence>